<feature type="transmembrane region" description="Helical" evidence="16">
    <location>
        <begin position="726"/>
        <end position="746"/>
    </location>
</feature>
<keyword evidence="5" id="KW-0109">Calcium transport</keyword>
<dbReference type="InterPro" id="IPR006068">
    <property type="entry name" value="ATPase_P-typ_cation-transptr_C"/>
</dbReference>
<dbReference type="Gene3D" id="3.40.50.1000">
    <property type="entry name" value="HAD superfamily/HAD-like"/>
    <property type="match status" value="1"/>
</dbReference>
<dbReference type="EMBL" id="RKRE01000002">
    <property type="protein sequence ID" value="RPF46862.1"/>
    <property type="molecule type" value="Genomic_DNA"/>
</dbReference>
<dbReference type="InterPro" id="IPR059000">
    <property type="entry name" value="ATPase_P-type_domA"/>
</dbReference>
<keyword evidence="9" id="KW-0067">ATP-binding</keyword>
<keyword evidence="6 16" id="KW-0812">Transmembrane</keyword>
<organism evidence="18 19">
    <name type="scientific">Thermodesulfitimonas autotrophica</name>
    <dbReference type="NCBI Taxonomy" id="1894989"/>
    <lineage>
        <taxon>Bacteria</taxon>
        <taxon>Bacillati</taxon>
        <taxon>Bacillota</taxon>
        <taxon>Clostridia</taxon>
        <taxon>Thermoanaerobacterales</taxon>
        <taxon>Thermoanaerobacteraceae</taxon>
        <taxon>Thermodesulfitimonas</taxon>
    </lineage>
</organism>
<dbReference type="GO" id="GO:0005886">
    <property type="term" value="C:plasma membrane"/>
    <property type="evidence" value="ECO:0007669"/>
    <property type="project" value="UniProtKB-SubCell"/>
</dbReference>
<dbReference type="SFLD" id="SFLDS00003">
    <property type="entry name" value="Haloacid_Dehalogenase"/>
    <property type="match status" value="1"/>
</dbReference>
<dbReference type="PRINTS" id="PR00119">
    <property type="entry name" value="CATATPASE"/>
</dbReference>
<dbReference type="InterPro" id="IPR023299">
    <property type="entry name" value="ATPase_P-typ_cyto_dom_N"/>
</dbReference>
<proteinExistence type="inferred from homology"/>
<dbReference type="SUPFAM" id="SSF81665">
    <property type="entry name" value="Calcium ATPase, transmembrane domain M"/>
    <property type="match status" value="1"/>
</dbReference>
<dbReference type="FunFam" id="1.20.1110.10:FF:000065">
    <property type="entry name" value="Sarcoplasmic/endoplasmic reticulum calcium ATPase 1"/>
    <property type="match status" value="1"/>
</dbReference>
<comment type="subcellular location">
    <subcellularLocation>
        <location evidence="1">Cell membrane</location>
        <topology evidence="1">Multi-pass membrane protein</topology>
    </subcellularLocation>
</comment>
<feature type="transmembrane region" description="Helical" evidence="16">
    <location>
        <begin position="867"/>
        <end position="887"/>
    </location>
</feature>
<feature type="transmembrane region" description="Helical" evidence="16">
    <location>
        <begin position="245"/>
        <end position="265"/>
    </location>
</feature>
<feature type="transmembrane region" description="Helical" evidence="16">
    <location>
        <begin position="699"/>
        <end position="720"/>
    </location>
</feature>
<dbReference type="Pfam" id="PF13246">
    <property type="entry name" value="Cation_ATPase"/>
    <property type="match status" value="1"/>
</dbReference>
<dbReference type="GO" id="GO:0046872">
    <property type="term" value="F:metal ion binding"/>
    <property type="evidence" value="ECO:0007669"/>
    <property type="project" value="UniProtKB-KW"/>
</dbReference>
<dbReference type="CDD" id="cd02089">
    <property type="entry name" value="P-type_ATPase_Ca_prok"/>
    <property type="match status" value="1"/>
</dbReference>
<feature type="transmembrane region" description="Helical" evidence="16">
    <location>
        <begin position="801"/>
        <end position="821"/>
    </location>
</feature>
<feature type="domain" description="Cation-transporting P-type ATPase N-terminal" evidence="17">
    <location>
        <begin position="3"/>
        <end position="77"/>
    </location>
</feature>
<dbReference type="GO" id="GO:0005524">
    <property type="term" value="F:ATP binding"/>
    <property type="evidence" value="ECO:0007669"/>
    <property type="project" value="UniProtKB-KW"/>
</dbReference>
<dbReference type="InterPro" id="IPR004014">
    <property type="entry name" value="ATPase_P-typ_cation-transptr_N"/>
</dbReference>
<dbReference type="InterPro" id="IPR023298">
    <property type="entry name" value="ATPase_P-typ_TM_dom_sf"/>
</dbReference>
<evidence type="ECO:0000259" key="17">
    <source>
        <dbReference type="SMART" id="SM00831"/>
    </source>
</evidence>
<evidence type="ECO:0000313" key="18">
    <source>
        <dbReference type="EMBL" id="RPF46862.1"/>
    </source>
</evidence>
<dbReference type="InterPro" id="IPR001757">
    <property type="entry name" value="P_typ_ATPase"/>
</dbReference>
<evidence type="ECO:0000256" key="12">
    <source>
        <dbReference type="ARBA" id="ARBA00022989"/>
    </source>
</evidence>
<keyword evidence="4" id="KW-1003">Cell membrane</keyword>
<gene>
    <name evidence="18" type="ORF">EDD75_1123</name>
</gene>
<dbReference type="SUPFAM" id="SSF56784">
    <property type="entry name" value="HAD-like"/>
    <property type="match status" value="1"/>
</dbReference>
<dbReference type="Pfam" id="PF00690">
    <property type="entry name" value="Cation_ATPase_N"/>
    <property type="match status" value="1"/>
</dbReference>
<dbReference type="Pfam" id="PF00122">
    <property type="entry name" value="E1-E2_ATPase"/>
    <property type="match status" value="1"/>
</dbReference>
<dbReference type="InterPro" id="IPR018303">
    <property type="entry name" value="ATPase_P-typ_P_site"/>
</dbReference>
<evidence type="ECO:0000256" key="8">
    <source>
        <dbReference type="ARBA" id="ARBA00022741"/>
    </source>
</evidence>
<keyword evidence="19" id="KW-1185">Reference proteome</keyword>
<feature type="region of interest" description="Disordered" evidence="15">
    <location>
        <begin position="21"/>
        <end position="46"/>
    </location>
</feature>
<dbReference type="FunFam" id="3.40.50.1000:FF:000028">
    <property type="entry name" value="Calcium-transporting P-type ATPase, putative"/>
    <property type="match status" value="1"/>
</dbReference>
<evidence type="ECO:0000256" key="11">
    <source>
        <dbReference type="ARBA" id="ARBA00022967"/>
    </source>
</evidence>
<keyword evidence="11" id="KW-1278">Translocase</keyword>
<keyword evidence="10" id="KW-0460">Magnesium</keyword>
<dbReference type="InterPro" id="IPR023214">
    <property type="entry name" value="HAD_sf"/>
</dbReference>
<dbReference type="SUPFAM" id="SSF81660">
    <property type="entry name" value="Metal cation-transporting ATPase, ATP-binding domain N"/>
    <property type="match status" value="1"/>
</dbReference>
<dbReference type="Gene3D" id="2.70.150.10">
    <property type="entry name" value="Calcium-transporting ATPase, cytoplasmic transduction domain A"/>
    <property type="match status" value="1"/>
</dbReference>
<dbReference type="InterPro" id="IPR036412">
    <property type="entry name" value="HAD-like_sf"/>
</dbReference>
<dbReference type="PRINTS" id="PR00120">
    <property type="entry name" value="HATPASE"/>
</dbReference>
<feature type="transmembrane region" description="Helical" evidence="16">
    <location>
        <begin position="767"/>
        <end position="795"/>
    </location>
</feature>
<evidence type="ECO:0000256" key="2">
    <source>
        <dbReference type="ARBA" id="ARBA00005675"/>
    </source>
</evidence>
<comment type="catalytic activity">
    <reaction evidence="14">
        <text>Ca(2+)(in) + ATP + H2O = Ca(2+)(out) + ADP + phosphate + H(+)</text>
        <dbReference type="Rhea" id="RHEA:18105"/>
        <dbReference type="ChEBI" id="CHEBI:15377"/>
        <dbReference type="ChEBI" id="CHEBI:15378"/>
        <dbReference type="ChEBI" id="CHEBI:29108"/>
        <dbReference type="ChEBI" id="CHEBI:30616"/>
        <dbReference type="ChEBI" id="CHEBI:43474"/>
        <dbReference type="ChEBI" id="CHEBI:456216"/>
        <dbReference type="EC" id="7.2.2.10"/>
    </reaction>
</comment>
<dbReference type="PROSITE" id="PS00154">
    <property type="entry name" value="ATPASE_E1_E2"/>
    <property type="match status" value="1"/>
</dbReference>
<evidence type="ECO:0000256" key="3">
    <source>
        <dbReference type="ARBA" id="ARBA00012790"/>
    </source>
</evidence>
<dbReference type="NCBIfam" id="TIGR01494">
    <property type="entry name" value="ATPase_P-type"/>
    <property type="match status" value="2"/>
</dbReference>
<dbReference type="AlphaFoldDB" id="A0A3N5BFJ8"/>
<dbReference type="GO" id="GO:0016887">
    <property type="term" value="F:ATP hydrolysis activity"/>
    <property type="evidence" value="ECO:0007669"/>
    <property type="project" value="InterPro"/>
</dbReference>
<keyword evidence="13 16" id="KW-0472">Membrane</keyword>
<evidence type="ECO:0000256" key="1">
    <source>
        <dbReference type="ARBA" id="ARBA00004651"/>
    </source>
</evidence>
<protein>
    <recommendedName>
        <fullName evidence="3">P-type Ca(2+) transporter</fullName>
        <ecNumber evidence="3">7.2.2.10</ecNumber>
    </recommendedName>
</protein>
<feature type="transmembrane region" description="Helical" evidence="16">
    <location>
        <begin position="81"/>
        <end position="97"/>
    </location>
</feature>
<dbReference type="GO" id="GO:0005388">
    <property type="term" value="F:P-type calcium transporter activity"/>
    <property type="evidence" value="ECO:0007669"/>
    <property type="project" value="UniProtKB-EC"/>
</dbReference>
<evidence type="ECO:0000256" key="5">
    <source>
        <dbReference type="ARBA" id="ARBA00022568"/>
    </source>
</evidence>
<keyword evidence="7" id="KW-0479">Metal-binding</keyword>
<dbReference type="SFLD" id="SFLDG00002">
    <property type="entry name" value="C1.7:_P-type_atpase_like"/>
    <property type="match status" value="1"/>
</dbReference>
<comment type="caution">
    <text evidence="18">The sequence shown here is derived from an EMBL/GenBank/DDBJ whole genome shotgun (WGS) entry which is preliminary data.</text>
</comment>
<dbReference type="Gene3D" id="1.20.1110.10">
    <property type="entry name" value="Calcium-transporting ATPase, transmembrane domain"/>
    <property type="match status" value="1"/>
</dbReference>
<dbReference type="SMART" id="SM00831">
    <property type="entry name" value="Cation_ATPase_N"/>
    <property type="match status" value="1"/>
</dbReference>
<evidence type="ECO:0000313" key="19">
    <source>
        <dbReference type="Proteomes" id="UP000282654"/>
    </source>
</evidence>
<evidence type="ECO:0000256" key="16">
    <source>
        <dbReference type="SAM" id="Phobius"/>
    </source>
</evidence>
<evidence type="ECO:0000256" key="10">
    <source>
        <dbReference type="ARBA" id="ARBA00022842"/>
    </source>
</evidence>
<sequence>MTNAHEMAPEAVLHEFGSDAATGLSSPEAGLRRQKYGPNELTETPPKSPWRILWEQLTAAMVVVLIVAAVVSLFLGEYKDAVAILVIVVLNAILGFTQEYRAERAMAALKKFAVPAARVLRDGKVQEIPARELVPGDIFFLEAGNIVPADGRLLQAANLKVFEAILTGESVPVEKNAAAVVAANAPLGDRENMVYKGTTVTYGRGLAVAVATGMKTELGRVAALIQTVEREPTPLQRRMAALGRALGVIALVIVAVVTGLGIMQGQDLKTMFLTGVSLAVAAVPEGLPAAVTIALALGAQRMLRRRALIRKLPAVETLGSVTKICTDKTGTLTQNRMTVTTLLLPTRETTEGLKTIDLSGAKAATPLLPPASLLLTAGALCNDAVLTEADGQPAYVGDPTEGALVVAAARFDLRKPVLENFLPRVAEIPFTSERKRMTTIHQVHEECRTILPQLCEKERPQYIFFTKGAVDGLLQICDRVWVDGRAEPLSEWQDLLCRANERLSRAGLRVLAVAFRPFDALPEAVAEGEIERDLIFAGFVGMIDPPRPEAKEAVATCRRAGIDPVMITGDHPLTALAIARELGIAAERRVLTGQELEALAAEELENLVDEVSVYARVAPEDKLKIVAALQKKGHIVAMTGDGVNDAPALKKADIGVAMGITGTDVSKEAADMVLLDDNFATIVAAVEEGRVIYDNVRKFLKYLMTTNLGEILVIFAGMLSGMPVPLAPLQILWVNLVTDGFPALALSVEPAEPDVMRRPPPKPQENIFAGGLGTHILWVGGLMTAICLGIGYWLWRSGNPAWQTVLFTTLAFAQLAHVLAIRTGKTSLFTAGLLSNRAACGAVLLTVALQLAVVYTPALQGVFRTVALTPAELLLCFALGSLIFWAVEIEKWLTRRRRSAPARRAG</sequence>
<dbReference type="Proteomes" id="UP000282654">
    <property type="component" value="Unassembled WGS sequence"/>
</dbReference>
<keyword evidence="8" id="KW-0547">Nucleotide-binding</keyword>
<evidence type="ECO:0000256" key="14">
    <source>
        <dbReference type="ARBA" id="ARBA00048694"/>
    </source>
</evidence>
<dbReference type="PANTHER" id="PTHR43294:SF21">
    <property type="entry name" value="CATION TRANSPORTING ATPASE"/>
    <property type="match status" value="1"/>
</dbReference>
<evidence type="ECO:0000256" key="15">
    <source>
        <dbReference type="SAM" id="MobiDB-lite"/>
    </source>
</evidence>
<keyword evidence="5" id="KW-0406">Ion transport</keyword>
<name>A0A3N5BFJ8_9THEO</name>
<reference evidence="18 19" key="1">
    <citation type="submission" date="2018-11" db="EMBL/GenBank/DDBJ databases">
        <title>Genomic Encyclopedia of Type Strains, Phase IV (KMG-IV): sequencing the most valuable type-strain genomes for metagenomic binning, comparative biology and taxonomic classification.</title>
        <authorList>
            <person name="Goeker M."/>
        </authorList>
    </citation>
    <scope>NUCLEOTIDE SEQUENCE [LARGE SCALE GENOMIC DNA]</scope>
    <source>
        <strain evidence="18 19">DSM 102936</strain>
    </source>
</reference>
<evidence type="ECO:0000256" key="4">
    <source>
        <dbReference type="ARBA" id="ARBA00022475"/>
    </source>
</evidence>
<evidence type="ECO:0000256" key="13">
    <source>
        <dbReference type="ARBA" id="ARBA00023136"/>
    </source>
</evidence>
<dbReference type="EC" id="7.2.2.10" evidence="3"/>
<dbReference type="RefSeq" id="WP_123929264.1">
    <property type="nucleotide sequence ID" value="NZ_RKRE01000002.1"/>
</dbReference>
<feature type="transmembrane region" description="Helical" evidence="16">
    <location>
        <begin position="833"/>
        <end position="855"/>
    </location>
</feature>
<evidence type="ECO:0000256" key="9">
    <source>
        <dbReference type="ARBA" id="ARBA00022840"/>
    </source>
</evidence>
<evidence type="ECO:0000256" key="6">
    <source>
        <dbReference type="ARBA" id="ARBA00022692"/>
    </source>
</evidence>
<feature type="transmembrane region" description="Helical" evidence="16">
    <location>
        <begin position="57"/>
        <end position="75"/>
    </location>
</feature>
<dbReference type="Gene3D" id="3.40.1110.10">
    <property type="entry name" value="Calcium-transporting ATPase, cytoplasmic domain N"/>
    <property type="match status" value="1"/>
</dbReference>
<dbReference type="GO" id="GO:0140352">
    <property type="term" value="P:export from cell"/>
    <property type="evidence" value="ECO:0007669"/>
    <property type="project" value="UniProtKB-ARBA"/>
</dbReference>
<comment type="similarity">
    <text evidence="2">Belongs to the cation transport ATPase (P-type) (TC 3.A.3) family. Type IIA subfamily.</text>
</comment>
<dbReference type="InterPro" id="IPR044492">
    <property type="entry name" value="P_typ_ATPase_HD_dom"/>
</dbReference>
<dbReference type="InterPro" id="IPR050510">
    <property type="entry name" value="Cation_transp_ATPase_P-type"/>
</dbReference>
<feature type="transmembrane region" description="Helical" evidence="16">
    <location>
        <begin position="271"/>
        <end position="297"/>
    </location>
</feature>
<dbReference type="Pfam" id="PF00689">
    <property type="entry name" value="Cation_ATPase_C"/>
    <property type="match status" value="1"/>
</dbReference>
<dbReference type="FunFam" id="2.70.150.10:FF:000016">
    <property type="entry name" value="Calcium-transporting P-type ATPase putative"/>
    <property type="match status" value="1"/>
</dbReference>
<accession>A0A3N5BFJ8</accession>
<dbReference type="SFLD" id="SFLDF00027">
    <property type="entry name" value="p-type_atpase"/>
    <property type="match status" value="1"/>
</dbReference>
<keyword evidence="5" id="KW-0106">Calcium</keyword>
<dbReference type="SUPFAM" id="SSF81653">
    <property type="entry name" value="Calcium ATPase, transduction domain A"/>
    <property type="match status" value="1"/>
</dbReference>
<dbReference type="OrthoDB" id="9760364at2"/>
<keyword evidence="5" id="KW-0813">Transport</keyword>
<evidence type="ECO:0000256" key="7">
    <source>
        <dbReference type="ARBA" id="ARBA00022723"/>
    </source>
</evidence>
<dbReference type="InterPro" id="IPR008250">
    <property type="entry name" value="ATPase_P-typ_transduc_dom_A_sf"/>
</dbReference>
<keyword evidence="12 16" id="KW-1133">Transmembrane helix</keyword>
<dbReference type="PANTHER" id="PTHR43294">
    <property type="entry name" value="SODIUM/POTASSIUM-TRANSPORTING ATPASE SUBUNIT ALPHA"/>
    <property type="match status" value="1"/>
</dbReference>